<dbReference type="Proteomes" id="UP000539313">
    <property type="component" value="Unassembled WGS sequence"/>
</dbReference>
<keyword evidence="2" id="KW-1185">Reference proteome</keyword>
<gene>
    <name evidence="1" type="ORF">HNR21_002606</name>
</gene>
<accession>A0A7W3MXL8</accession>
<dbReference type="AlphaFoldDB" id="A0A7W3MXL8"/>
<organism evidence="1 2">
    <name type="scientific">Thermomonospora cellulosilytica</name>
    <dbReference type="NCBI Taxonomy" id="1411118"/>
    <lineage>
        <taxon>Bacteria</taxon>
        <taxon>Bacillati</taxon>
        <taxon>Actinomycetota</taxon>
        <taxon>Actinomycetes</taxon>
        <taxon>Streptosporangiales</taxon>
        <taxon>Thermomonosporaceae</taxon>
        <taxon>Thermomonospora</taxon>
    </lineage>
</organism>
<evidence type="ECO:0000313" key="2">
    <source>
        <dbReference type="Proteomes" id="UP000539313"/>
    </source>
</evidence>
<proteinExistence type="predicted"/>
<comment type="caution">
    <text evidence="1">The sequence shown here is derived from an EMBL/GenBank/DDBJ whole genome shotgun (WGS) entry which is preliminary data.</text>
</comment>
<protein>
    <submittedName>
        <fullName evidence="1">Uncharacterized protein</fullName>
    </submittedName>
</protein>
<name>A0A7W3MXL8_9ACTN</name>
<reference evidence="1 2" key="1">
    <citation type="submission" date="2020-08" db="EMBL/GenBank/DDBJ databases">
        <title>Sequencing the genomes of 1000 actinobacteria strains.</title>
        <authorList>
            <person name="Klenk H.-P."/>
        </authorList>
    </citation>
    <scope>NUCLEOTIDE SEQUENCE [LARGE SCALE GENOMIC DNA]</scope>
    <source>
        <strain evidence="1 2">DSM 45823</strain>
    </source>
</reference>
<sequence length="41" mass="4435">MSTIPLPDPVAGPTEPDEEQVLRDLYGEPDSGGFFRGEEVS</sequence>
<dbReference type="EMBL" id="JACJII010000001">
    <property type="protein sequence ID" value="MBA9003724.1"/>
    <property type="molecule type" value="Genomic_DNA"/>
</dbReference>
<dbReference type="RefSeq" id="WP_281402044.1">
    <property type="nucleotide sequence ID" value="NZ_JACJII010000001.1"/>
</dbReference>
<evidence type="ECO:0000313" key="1">
    <source>
        <dbReference type="EMBL" id="MBA9003724.1"/>
    </source>
</evidence>